<protein>
    <submittedName>
        <fullName evidence="3">Phage tail family protein</fullName>
    </submittedName>
</protein>
<evidence type="ECO:0000259" key="1">
    <source>
        <dbReference type="Pfam" id="PF05709"/>
    </source>
</evidence>
<dbReference type="EMBL" id="JAZHFS010000001">
    <property type="protein sequence ID" value="MEF2110910.1"/>
    <property type="molecule type" value="Genomic_DNA"/>
</dbReference>
<dbReference type="RefSeq" id="WP_331701125.1">
    <property type="nucleotide sequence ID" value="NZ_JAZHFS010000001.1"/>
</dbReference>
<evidence type="ECO:0000313" key="3">
    <source>
        <dbReference type="EMBL" id="MEF2110910.1"/>
    </source>
</evidence>
<dbReference type="Pfam" id="PF22768">
    <property type="entry name" value="SPP1_Dit"/>
    <property type="match status" value="1"/>
</dbReference>
<keyword evidence="4" id="KW-1185">Reference proteome</keyword>
<gene>
    <name evidence="3" type="ORF">SJI18_01150</name>
</gene>
<name>A0ABU7UHN1_9CLOT</name>
<feature type="domain" description="Siphovirus-type tail component C-terminal" evidence="2">
    <location>
        <begin position="168"/>
        <end position="274"/>
    </location>
</feature>
<dbReference type="InterPro" id="IPR054738">
    <property type="entry name" value="Siphovirus-type_tail_C"/>
</dbReference>
<dbReference type="InterPro" id="IPR008841">
    <property type="entry name" value="Siphovirus-type_tail_N"/>
</dbReference>
<evidence type="ECO:0000313" key="4">
    <source>
        <dbReference type="Proteomes" id="UP001498469"/>
    </source>
</evidence>
<dbReference type="Pfam" id="PF05709">
    <property type="entry name" value="Sipho_tail"/>
    <property type="match status" value="1"/>
</dbReference>
<evidence type="ECO:0000259" key="2">
    <source>
        <dbReference type="Pfam" id="PF22768"/>
    </source>
</evidence>
<organism evidence="3 4">
    <name type="scientific">Clostridium frigoriphilum</name>
    <dbReference type="NCBI Taxonomy" id="443253"/>
    <lineage>
        <taxon>Bacteria</taxon>
        <taxon>Bacillati</taxon>
        <taxon>Bacillota</taxon>
        <taxon>Clostridia</taxon>
        <taxon>Eubacteriales</taxon>
        <taxon>Clostridiaceae</taxon>
        <taxon>Clostridium</taxon>
    </lineage>
</organism>
<dbReference type="Proteomes" id="UP001498469">
    <property type="component" value="Unassembled WGS sequence"/>
</dbReference>
<reference evidence="3 4" key="1">
    <citation type="submission" date="2023-11" db="EMBL/GenBank/DDBJ databases">
        <title>Draft genome sequence of a psychrophilic Clostridium strain from permafrost water brine.</title>
        <authorList>
            <person name="Shcherbakova V.A."/>
            <person name="Trubitsyn V.E."/>
            <person name="Zakharyuk A.G."/>
        </authorList>
    </citation>
    <scope>NUCLEOTIDE SEQUENCE [LARGE SCALE GENOMIC DNA]</scope>
    <source>
        <strain evidence="3 4">14F</strain>
    </source>
</reference>
<feature type="domain" description="Siphovirus-type tail component RIFT-related" evidence="1">
    <location>
        <begin position="3"/>
        <end position="103"/>
    </location>
</feature>
<sequence>MELVLTNSAPFVLSSFDISNDVNIYNSKGVNQDGANYLGNTLDIKDISLEVAIMSNNFEEAANYRNLFNKVFNPKIGEGYLVYKDELKERKIKCVINKLPYFDKDSDATLQTCLISLTANYPFWNDLLESKEEIALWKGDFSFPLKITSAGIKFGHREPSLIVNVLNTGDVECGMRVEFKALATLTNPSILNVNNQEYIKINKTMVAGEVIAVSTYLGSKKITSTLNGVVSNAFNYIDFQSTFLQLDVGDNLFRYNADTNLDNLEVSIYYQPQYLGV</sequence>
<dbReference type="Gene3D" id="2.60.120.860">
    <property type="match status" value="1"/>
</dbReference>
<comment type="caution">
    <text evidence="3">The sequence shown here is derived from an EMBL/GenBank/DDBJ whole genome shotgun (WGS) entry which is preliminary data.</text>
</comment>
<proteinExistence type="predicted"/>
<accession>A0ABU7UHN1</accession>